<evidence type="ECO:0000313" key="2">
    <source>
        <dbReference type="Proteomes" id="UP000061432"/>
    </source>
</evidence>
<reference evidence="1 2" key="1">
    <citation type="journal article" date="2015" name="Genome Announc.">
        <title>Complete Genome Sequence of Methylobacterium aquaticum Strain 22A, Isolated from Racomitrium japonicum Moss.</title>
        <authorList>
            <person name="Tani A."/>
            <person name="Ogura Y."/>
            <person name="Hayashi T."/>
            <person name="Kimbara K."/>
        </authorList>
    </citation>
    <scope>NUCLEOTIDE SEQUENCE [LARGE SCALE GENOMIC DNA]</scope>
    <source>
        <strain evidence="1 2">MA-22A</strain>
    </source>
</reference>
<dbReference type="RefSeq" id="WP_060847140.1">
    <property type="nucleotide sequence ID" value="NZ_CP043627.1"/>
</dbReference>
<name>A0A0C6FFV7_9HYPH</name>
<dbReference type="STRING" id="270351.Maq22A_c13380"/>
<dbReference type="Proteomes" id="UP000061432">
    <property type="component" value="Chromosome"/>
</dbReference>
<dbReference type="EMBL" id="AP014704">
    <property type="protein sequence ID" value="BAQ45892.1"/>
    <property type="molecule type" value="Genomic_DNA"/>
</dbReference>
<dbReference type="AlphaFoldDB" id="A0A0C6FFV7"/>
<organism evidence="1 2">
    <name type="scientific">Methylobacterium aquaticum</name>
    <dbReference type="NCBI Taxonomy" id="270351"/>
    <lineage>
        <taxon>Bacteria</taxon>
        <taxon>Pseudomonadati</taxon>
        <taxon>Pseudomonadota</taxon>
        <taxon>Alphaproteobacteria</taxon>
        <taxon>Hyphomicrobiales</taxon>
        <taxon>Methylobacteriaceae</taxon>
        <taxon>Methylobacterium</taxon>
    </lineage>
</organism>
<sequence length="402" mass="44415">MRQNQASKAAFDKAFNACLTGIDLDHPAAGEVIASDVMDALNRAGFEIVRKPQTAQQVQFSVRIGWPVFTSHTLLAPEGSDVATVTRAAKALANDREGGGDVRSRWVAFSWVESRFLAPDEPAPDRLVVGPYEDLVREVRPPEAPEMTGSDRERYERRWETGLRNIVTILHGPGHSFEIWTIVEEVRALAEGASRAPVSGSATEDRIEFARRLGNWDFVSLKDIQKWLAACRAGYMSRDDVIRQMGGDPVEVDRKIAEERARAASFGLSYPPAWSATETVALKPGATFELPPGTEIRTANTEAPEPEWKNLGLRWQAADDMAERYGCRVTLAGMDDADTPLTDEPEIGDTHYVVVTERATGRHVALVEAWETEDGDPLVPKNWLEVVLSAWDAARDPEPRAA</sequence>
<gene>
    <name evidence="1" type="ORF">Maq22A_c13380</name>
</gene>
<accession>A0A0C6FFV7</accession>
<dbReference type="KEGG" id="maqu:Maq22A_c13380"/>
<proteinExistence type="predicted"/>
<dbReference type="PATRIC" id="fig|270351.10.peg.2579"/>
<protein>
    <submittedName>
        <fullName evidence="1">Bacteriophage capsid protein</fullName>
    </submittedName>
</protein>
<evidence type="ECO:0000313" key="1">
    <source>
        <dbReference type="EMBL" id="BAQ45892.1"/>
    </source>
</evidence>
<reference evidence="2" key="2">
    <citation type="submission" date="2015-01" db="EMBL/GenBank/DDBJ databases">
        <title>Complete genome sequence of Methylobacterium aquaticum strain 22A.</title>
        <authorList>
            <person name="Tani A."/>
            <person name="Ogura Y."/>
            <person name="Hayashi T."/>
        </authorList>
    </citation>
    <scope>NUCLEOTIDE SEQUENCE [LARGE SCALE GENOMIC DNA]</scope>
    <source>
        <strain evidence="2">MA-22A</strain>
    </source>
</reference>